<dbReference type="Proteomes" id="UP001345963">
    <property type="component" value="Unassembled WGS sequence"/>
</dbReference>
<organism evidence="2 3">
    <name type="scientific">Ataeniobius toweri</name>
    <dbReference type="NCBI Taxonomy" id="208326"/>
    <lineage>
        <taxon>Eukaryota</taxon>
        <taxon>Metazoa</taxon>
        <taxon>Chordata</taxon>
        <taxon>Craniata</taxon>
        <taxon>Vertebrata</taxon>
        <taxon>Euteleostomi</taxon>
        <taxon>Actinopterygii</taxon>
        <taxon>Neopterygii</taxon>
        <taxon>Teleostei</taxon>
        <taxon>Neoteleostei</taxon>
        <taxon>Acanthomorphata</taxon>
        <taxon>Ovalentaria</taxon>
        <taxon>Atherinomorphae</taxon>
        <taxon>Cyprinodontiformes</taxon>
        <taxon>Goodeidae</taxon>
        <taxon>Ataeniobius</taxon>
    </lineage>
</organism>
<feature type="region of interest" description="Disordered" evidence="1">
    <location>
        <begin position="1"/>
        <end position="39"/>
    </location>
</feature>
<feature type="region of interest" description="Disordered" evidence="1">
    <location>
        <begin position="60"/>
        <end position="110"/>
    </location>
</feature>
<gene>
    <name evidence="2" type="ORF">ATANTOWER_016002</name>
</gene>
<dbReference type="EMBL" id="JAHUTI010003314">
    <property type="protein sequence ID" value="MED6233741.1"/>
    <property type="molecule type" value="Genomic_DNA"/>
</dbReference>
<reference evidence="2 3" key="1">
    <citation type="submission" date="2021-07" db="EMBL/GenBank/DDBJ databases">
        <authorList>
            <person name="Palmer J.M."/>
        </authorList>
    </citation>
    <scope>NUCLEOTIDE SEQUENCE [LARGE SCALE GENOMIC DNA]</scope>
    <source>
        <strain evidence="2 3">AT_MEX2019</strain>
        <tissue evidence="2">Muscle</tissue>
    </source>
</reference>
<sequence length="110" mass="12679">MAQRGRRHQHSFTTLQSRAEQPARFCSQREAAESEPPGRFSFSLRIKVRLFALVFKHETLKSDPPHPSVLLPHLTGSQTRRSTKLPQPERTLNAPQEARFSPEEQHRANE</sequence>
<keyword evidence="3" id="KW-1185">Reference proteome</keyword>
<name>A0ABU7A6L1_9TELE</name>
<evidence type="ECO:0000313" key="2">
    <source>
        <dbReference type="EMBL" id="MED6233741.1"/>
    </source>
</evidence>
<protein>
    <submittedName>
        <fullName evidence="2">Uncharacterized protein</fullName>
    </submittedName>
</protein>
<feature type="compositionally biased region" description="Basic residues" evidence="1">
    <location>
        <begin position="1"/>
        <end position="10"/>
    </location>
</feature>
<comment type="caution">
    <text evidence="2">The sequence shown here is derived from an EMBL/GenBank/DDBJ whole genome shotgun (WGS) entry which is preliminary data.</text>
</comment>
<evidence type="ECO:0000256" key="1">
    <source>
        <dbReference type="SAM" id="MobiDB-lite"/>
    </source>
</evidence>
<evidence type="ECO:0000313" key="3">
    <source>
        <dbReference type="Proteomes" id="UP001345963"/>
    </source>
</evidence>
<feature type="compositionally biased region" description="Basic and acidic residues" evidence="1">
    <location>
        <begin position="100"/>
        <end position="110"/>
    </location>
</feature>
<proteinExistence type="predicted"/>
<accession>A0ABU7A6L1</accession>